<organism evidence="1 2">
    <name type="scientific">Methylocystis echinoides</name>
    <dbReference type="NCBI Taxonomy" id="29468"/>
    <lineage>
        <taxon>Bacteria</taxon>
        <taxon>Pseudomonadati</taxon>
        <taxon>Pseudomonadota</taxon>
        <taxon>Alphaproteobacteria</taxon>
        <taxon>Hyphomicrobiales</taxon>
        <taxon>Methylocystaceae</taxon>
        <taxon>Methylocystis</taxon>
    </lineage>
</organism>
<dbReference type="EMBL" id="BSEC01000003">
    <property type="protein sequence ID" value="GLI95435.1"/>
    <property type="molecule type" value="Genomic_DNA"/>
</dbReference>
<accession>A0A9W6LU47</accession>
<dbReference type="Proteomes" id="UP001144323">
    <property type="component" value="Unassembled WGS sequence"/>
</dbReference>
<gene>
    <name evidence="1" type="ORF">LMG27198_44270</name>
</gene>
<keyword evidence="2" id="KW-1185">Reference proteome</keyword>
<evidence type="ECO:0000313" key="1">
    <source>
        <dbReference type="EMBL" id="GLI95435.1"/>
    </source>
</evidence>
<name>A0A9W6LU47_9HYPH</name>
<comment type="caution">
    <text evidence="1">The sequence shown here is derived from an EMBL/GenBank/DDBJ whole genome shotgun (WGS) entry which is preliminary data.</text>
</comment>
<protein>
    <submittedName>
        <fullName evidence="1">Uncharacterized protein</fullName>
    </submittedName>
</protein>
<evidence type="ECO:0000313" key="2">
    <source>
        <dbReference type="Proteomes" id="UP001144323"/>
    </source>
</evidence>
<dbReference type="AlphaFoldDB" id="A0A9W6LU47"/>
<reference evidence="1" key="1">
    <citation type="journal article" date="2023" name="Int. J. Syst. Evol. Microbiol.">
        <title>Methylocystis iwaonis sp. nov., a type II methane-oxidizing bacterium from surface soil of a rice paddy field in Japan, and emended description of the genus Methylocystis (ex Whittenbury et al. 1970) Bowman et al. 1993.</title>
        <authorList>
            <person name="Kaise H."/>
            <person name="Sawadogo J.B."/>
            <person name="Alam M.S."/>
            <person name="Ueno C."/>
            <person name="Dianou D."/>
            <person name="Shinjo R."/>
            <person name="Asakawa S."/>
        </authorList>
    </citation>
    <scope>NUCLEOTIDE SEQUENCE</scope>
    <source>
        <strain evidence="1">LMG27198</strain>
    </source>
</reference>
<sequence>MRNSSLVREWDGHISVAFAARPLDLTAVANKKTVKFPNLLNRLEAAKEPLSTGDCSHAAERVHVRAEATTTYAEQRRPSIGLGGALCASAHTMRALHLYWR</sequence>
<proteinExistence type="predicted"/>